<comment type="caution">
    <text evidence="9">The sequence shown here is derived from an EMBL/GenBank/DDBJ whole genome shotgun (WGS) entry which is preliminary data.</text>
</comment>
<keyword evidence="6" id="KW-0378">Hydrolase</keyword>
<keyword evidence="5" id="KW-0677">Repeat</keyword>
<keyword evidence="4" id="KW-0479">Metal-binding</keyword>
<keyword evidence="3" id="KW-0645">Protease</keyword>
<gene>
    <name evidence="9" type="ORF">IC609_03960</name>
</gene>
<dbReference type="Gene3D" id="3.40.390.10">
    <property type="entry name" value="Collagenase (Catalytic Domain)"/>
    <property type="match status" value="1"/>
</dbReference>
<reference evidence="9" key="1">
    <citation type="submission" date="2020-09" db="EMBL/GenBank/DDBJ databases">
        <title>Genome seq and assembly of Limnohabitants sp.</title>
        <authorList>
            <person name="Chhetri G."/>
        </authorList>
    </citation>
    <scope>NUCLEOTIDE SEQUENCE</scope>
    <source>
        <strain evidence="9">JUR4</strain>
    </source>
</reference>
<dbReference type="SUPFAM" id="SSF51120">
    <property type="entry name" value="beta-Roll"/>
    <property type="match status" value="1"/>
</dbReference>
<organism evidence="9 10">
    <name type="scientific">Limnohabitans radicicola</name>
    <dbReference type="NCBI Taxonomy" id="2771427"/>
    <lineage>
        <taxon>Bacteria</taxon>
        <taxon>Pseudomonadati</taxon>
        <taxon>Pseudomonadota</taxon>
        <taxon>Betaproteobacteria</taxon>
        <taxon>Burkholderiales</taxon>
        <taxon>Comamonadaceae</taxon>
        <taxon>Limnohabitans</taxon>
    </lineage>
</organism>
<name>A0A927FE20_9BURK</name>
<dbReference type="InterPro" id="IPR001818">
    <property type="entry name" value="Pept_M10_metallopeptidase"/>
</dbReference>
<dbReference type="InterPro" id="IPR011049">
    <property type="entry name" value="Serralysin-like_metalloprot_C"/>
</dbReference>
<dbReference type="InterPro" id="IPR034033">
    <property type="entry name" value="Serralysin-like"/>
</dbReference>
<dbReference type="EMBL" id="JACYFT010000001">
    <property type="protein sequence ID" value="MBD8049689.1"/>
    <property type="molecule type" value="Genomic_DNA"/>
</dbReference>
<dbReference type="GO" id="GO:0031012">
    <property type="term" value="C:extracellular matrix"/>
    <property type="evidence" value="ECO:0007669"/>
    <property type="project" value="InterPro"/>
</dbReference>
<dbReference type="GO" id="GO:0004222">
    <property type="term" value="F:metalloendopeptidase activity"/>
    <property type="evidence" value="ECO:0007669"/>
    <property type="project" value="InterPro"/>
</dbReference>
<proteinExistence type="predicted"/>
<evidence type="ECO:0000256" key="5">
    <source>
        <dbReference type="ARBA" id="ARBA00022737"/>
    </source>
</evidence>
<evidence type="ECO:0000313" key="9">
    <source>
        <dbReference type="EMBL" id="MBD8049689.1"/>
    </source>
</evidence>
<dbReference type="Proteomes" id="UP000647424">
    <property type="component" value="Unassembled WGS sequence"/>
</dbReference>
<keyword evidence="2" id="KW-0964">Secreted</keyword>
<dbReference type="PRINTS" id="PR00313">
    <property type="entry name" value="CABNDNGRPT"/>
</dbReference>
<dbReference type="Pfam" id="PF00413">
    <property type="entry name" value="Peptidase_M10"/>
    <property type="match status" value="1"/>
</dbReference>
<dbReference type="InterPro" id="IPR013858">
    <property type="entry name" value="Peptidase_M10B_C"/>
</dbReference>
<evidence type="ECO:0000256" key="4">
    <source>
        <dbReference type="ARBA" id="ARBA00022723"/>
    </source>
</evidence>
<keyword evidence="10" id="KW-1185">Reference proteome</keyword>
<dbReference type="GO" id="GO:0005509">
    <property type="term" value="F:calcium ion binding"/>
    <property type="evidence" value="ECO:0007669"/>
    <property type="project" value="InterPro"/>
</dbReference>
<dbReference type="Pfam" id="PF08548">
    <property type="entry name" value="Peptidase_M10_C"/>
    <property type="match status" value="1"/>
</dbReference>
<accession>A0A927FE20</accession>
<sequence>MTSPSLSRSTSPVDVTGTLAIDALLSGYKWSSNGSATQLSYSFPWINGAVAVFSGYDGASYSSNGEATASSHFGLNATQQLAAIAALQAWASVANLQFTQVADTATNVGDIRFAFSSASSLANSWGYAYHPNSYWPSAGDVWINADNANLTNWSYGSYNYEALLHEIGHSLGLKHPFSDTPVLPAGLDSRIYTVMSYTDPEHDLFVKVTKTADGGASLSYVYVRPETPMLLDIQALQFIYGKNNSYNASDTTYEFDPAVPFFKTLWDGGGDDTISVANFKKGCHIDLNPGHFSKITIESDSTAGYKWNTPPLVPTYDGTDALSIAYDCIIENAVGGAGDDVLVGNGVNNKLTGGGGNDALDGGDGVDTAVWGAKAANYQLSKIVGGWSVKDKTGAEGTDILVSVERLRFTDKTVSIESQAHGSYADLPVGLYQFFITAFNAAPGVTYMDQLAAAYRAGMSVKQIVDVFTTKSQFTDVYPTSLSHGQLAQALVNNIVKTSASDVTKQQAVKDITDALDSPGWTVGRVIYQVFGNLANFSYSDPEWGNTAKQFANEIAIAKMYTDTLGQNSTEMSTLKSVITPVSHLTDASTYELQITLIGQALLA</sequence>
<dbReference type="Gene3D" id="2.150.10.10">
    <property type="entry name" value="Serralysin-like metalloprotease, C-terminal"/>
    <property type="match status" value="1"/>
</dbReference>
<dbReference type="RefSeq" id="WP_191818141.1">
    <property type="nucleotide sequence ID" value="NZ_JACYFT010000001.1"/>
</dbReference>
<evidence type="ECO:0000256" key="1">
    <source>
        <dbReference type="ARBA" id="ARBA00004613"/>
    </source>
</evidence>
<dbReference type="SMART" id="SM00235">
    <property type="entry name" value="ZnMc"/>
    <property type="match status" value="1"/>
</dbReference>
<dbReference type="AlphaFoldDB" id="A0A927FE20"/>
<dbReference type="CDD" id="cd04277">
    <property type="entry name" value="ZnMc_serralysin_like"/>
    <property type="match status" value="1"/>
</dbReference>
<feature type="domain" description="Peptidase metallopeptidase" evidence="8">
    <location>
        <begin position="26"/>
        <end position="224"/>
    </location>
</feature>
<comment type="subcellular location">
    <subcellularLocation>
        <location evidence="1">Secreted</location>
    </subcellularLocation>
</comment>
<keyword evidence="7" id="KW-0862">Zinc</keyword>
<evidence type="ECO:0000259" key="8">
    <source>
        <dbReference type="SMART" id="SM00235"/>
    </source>
</evidence>
<dbReference type="GO" id="GO:0005615">
    <property type="term" value="C:extracellular space"/>
    <property type="evidence" value="ECO:0007669"/>
    <property type="project" value="InterPro"/>
</dbReference>
<evidence type="ECO:0000256" key="3">
    <source>
        <dbReference type="ARBA" id="ARBA00022670"/>
    </source>
</evidence>
<protein>
    <submittedName>
        <fullName evidence="9">M10 family metallopeptidase</fullName>
    </submittedName>
</protein>
<evidence type="ECO:0000256" key="7">
    <source>
        <dbReference type="ARBA" id="ARBA00022833"/>
    </source>
</evidence>
<evidence type="ECO:0000256" key="2">
    <source>
        <dbReference type="ARBA" id="ARBA00022525"/>
    </source>
</evidence>
<dbReference type="SUPFAM" id="SSF55486">
    <property type="entry name" value="Metalloproteases ('zincins'), catalytic domain"/>
    <property type="match status" value="1"/>
</dbReference>
<evidence type="ECO:0000313" key="10">
    <source>
        <dbReference type="Proteomes" id="UP000647424"/>
    </source>
</evidence>
<evidence type="ECO:0000256" key="6">
    <source>
        <dbReference type="ARBA" id="ARBA00022801"/>
    </source>
</evidence>
<dbReference type="GO" id="GO:0006508">
    <property type="term" value="P:proteolysis"/>
    <property type="evidence" value="ECO:0007669"/>
    <property type="project" value="UniProtKB-KW"/>
</dbReference>
<dbReference type="InterPro" id="IPR006026">
    <property type="entry name" value="Peptidase_Metallo"/>
</dbReference>
<dbReference type="GO" id="GO:0008270">
    <property type="term" value="F:zinc ion binding"/>
    <property type="evidence" value="ECO:0007669"/>
    <property type="project" value="InterPro"/>
</dbReference>
<dbReference type="InterPro" id="IPR024079">
    <property type="entry name" value="MetalloPept_cat_dom_sf"/>
</dbReference>